<accession>A0ABW9QTP8</accession>
<feature type="domain" description="Peptidase M24" evidence="4">
    <location>
        <begin position="21"/>
        <end position="79"/>
    </location>
</feature>
<reference evidence="5 6" key="1">
    <citation type="submission" date="2019-11" db="EMBL/GenBank/DDBJ databases">
        <title>Acidiferrimicrobium australis gen. nov., sp. nov., an acidophilic and obligately heterotrophic, member of the Actinobacteria that catalyses dissimilatory oxido- reduction of iron isolated from metal-rich acidic water in Chile.</title>
        <authorList>
            <person name="Gonzalez D."/>
            <person name="Huber K."/>
            <person name="Hedrich S."/>
            <person name="Rojas-Villalobos C."/>
            <person name="Quatrini R."/>
            <person name="Dinamarca M.A."/>
            <person name="Schwarz A."/>
            <person name="Canales C."/>
            <person name="Nancucheo I."/>
        </authorList>
    </citation>
    <scope>NUCLEOTIDE SEQUENCE [LARGE SCALE GENOMIC DNA]</scope>
    <source>
        <strain evidence="5 6">USS-CCA1</strain>
    </source>
</reference>
<dbReference type="EMBL" id="WJHE01000415">
    <property type="protein sequence ID" value="MST32871.1"/>
    <property type="molecule type" value="Genomic_DNA"/>
</dbReference>
<dbReference type="Proteomes" id="UP000437736">
    <property type="component" value="Unassembled WGS sequence"/>
</dbReference>
<evidence type="ECO:0000259" key="4">
    <source>
        <dbReference type="Pfam" id="PF00557"/>
    </source>
</evidence>
<evidence type="ECO:0000256" key="3">
    <source>
        <dbReference type="RuleBase" id="RU000590"/>
    </source>
</evidence>
<dbReference type="InterPro" id="IPR000994">
    <property type="entry name" value="Pept_M24"/>
</dbReference>
<evidence type="ECO:0000313" key="6">
    <source>
        <dbReference type="Proteomes" id="UP000437736"/>
    </source>
</evidence>
<dbReference type="PROSITE" id="PS00491">
    <property type="entry name" value="PROLINE_PEPTIDASE"/>
    <property type="match status" value="1"/>
</dbReference>
<keyword evidence="1 3" id="KW-0479">Metal-binding</keyword>
<dbReference type="PANTHER" id="PTHR46112">
    <property type="entry name" value="AMINOPEPTIDASE"/>
    <property type="match status" value="1"/>
</dbReference>
<dbReference type="InterPro" id="IPR036005">
    <property type="entry name" value="Creatinase/aminopeptidase-like"/>
</dbReference>
<evidence type="ECO:0000256" key="1">
    <source>
        <dbReference type="ARBA" id="ARBA00022723"/>
    </source>
</evidence>
<organism evidence="5 6">
    <name type="scientific">Acidiferrimicrobium australe</name>
    <dbReference type="NCBI Taxonomy" id="2664430"/>
    <lineage>
        <taxon>Bacteria</taxon>
        <taxon>Bacillati</taxon>
        <taxon>Actinomycetota</taxon>
        <taxon>Acidimicrobiia</taxon>
        <taxon>Acidimicrobiales</taxon>
        <taxon>Acidimicrobiaceae</taxon>
        <taxon>Acidiferrimicrobium</taxon>
    </lineage>
</organism>
<keyword evidence="2" id="KW-0378">Hydrolase</keyword>
<name>A0ABW9QTP8_9ACTN</name>
<evidence type="ECO:0000256" key="2">
    <source>
        <dbReference type="ARBA" id="ARBA00022801"/>
    </source>
</evidence>
<dbReference type="InterPro" id="IPR001131">
    <property type="entry name" value="Peptidase_M24B_aminopep-P_CS"/>
</dbReference>
<proteinExistence type="inferred from homology"/>
<sequence>IFAWWAERITGGGADAHERLTGFVHGTGHGVGLDVHEAPSVAATSTDTLKSGHVVTVEPGVYLPGQGGVRIEDTVVVTDDGCTPFTLTPKDH</sequence>
<gene>
    <name evidence="5" type="ORF">GHK86_09085</name>
</gene>
<dbReference type="Pfam" id="PF00557">
    <property type="entry name" value="Peptidase_M24"/>
    <property type="match status" value="1"/>
</dbReference>
<keyword evidence="6" id="KW-1185">Reference proteome</keyword>
<dbReference type="SUPFAM" id="SSF55920">
    <property type="entry name" value="Creatinase/aminopeptidase"/>
    <property type="match status" value="1"/>
</dbReference>
<dbReference type="PANTHER" id="PTHR46112:SF3">
    <property type="entry name" value="AMINOPEPTIDASE YPDF"/>
    <property type="match status" value="1"/>
</dbReference>
<comment type="caution">
    <text evidence="5">The sequence shown here is derived from an EMBL/GenBank/DDBJ whole genome shotgun (WGS) entry which is preliminary data.</text>
</comment>
<dbReference type="Gene3D" id="3.90.230.10">
    <property type="entry name" value="Creatinase/methionine aminopeptidase superfamily"/>
    <property type="match status" value="1"/>
</dbReference>
<comment type="similarity">
    <text evidence="3">Belongs to the peptidase M24B family.</text>
</comment>
<dbReference type="InterPro" id="IPR050659">
    <property type="entry name" value="Peptidase_M24B"/>
</dbReference>
<feature type="non-terminal residue" evidence="5">
    <location>
        <position position="1"/>
    </location>
</feature>
<protein>
    <submittedName>
        <fullName evidence="5">M24 family metallopeptidase</fullName>
    </submittedName>
</protein>
<evidence type="ECO:0000313" key="5">
    <source>
        <dbReference type="EMBL" id="MST32871.1"/>
    </source>
</evidence>